<comment type="subcellular location">
    <subcellularLocation>
        <location evidence="1 4">Nucleus</location>
    </subcellularLocation>
</comment>
<keyword evidence="3 4" id="KW-0539">Nucleus</keyword>
<dbReference type="OMA" id="PCVTKFM"/>
<reference evidence="6 7" key="1">
    <citation type="submission" date="2016-06" db="EMBL/GenBank/DDBJ databases">
        <authorList>
            <consortium name="Pathogen Informatics"/>
        </authorList>
    </citation>
    <scope>NUCLEOTIDE SEQUENCE [LARGE SCALE GENOMIC DNA]</scope>
</reference>
<dbReference type="EMBL" id="LT594631">
    <property type="protein sequence ID" value="SCN44828.1"/>
    <property type="molecule type" value="Genomic_DNA"/>
</dbReference>
<dbReference type="PIRSF" id="PIRSF023577">
    <property type="entry name" value="ENOS_interacting"/>
    <property type="match status" value="1"/>
</dbReference>
<dbReference type="SUPFAM" id="SSF57850">
    <property type="entry name" value="RING/U-box"/>
    <property type="match status" value="1"/>
</dbReference>
<dbReference type="Gene3D" id="3.30.40.10">
    <property type="entry name" value="Zinc/RING finger domain, C3HC4 (zinc finger)"/>
    <property type="match status" value="1"/>
</dbReference>
<dbReference type="PANTHER" id="PTHR13063">
    <property type="entry name" value="ENOS INTERACTING PROTEIN"/>
    <property type="match status" value="1"/>
</dbReference>
<feature type="domain" description="Nitric oxide synthase-interacting protein zinc-finger" evidence="5">
    <location>
        <begin position="4"/>
        <end position="75"/>
    </location>
</feature>
<evidence type="ECO:0000313" key="6">
    <source>
        <dbReference type="EMBL" id="SCN44828.1"/>
    </source>
</evidence>
<evidence type="ECO:0000313" key="7">
    <source>
        <dbReference type="Proteomes" id="UP000219813"/>
    </source>
</evidence>
<dbReference type="AlphaFoldDB" id="A0A1D3RIC0"/>
<dbReference type="Proteomes" id="UP000219813">
    <property type="component" value="Chromosome 10"/>
</dbReference>
<dbReference type="GO" id="GO:0005634">
    <property type="term" value="C:nucleus"/>
    <property type="evidence" value="ECO:0007669"/>
    <property type="project" value="UniProtKB-SubCell"/>
</dbReference>
<dbReference type="VEuPathDB" id="PlasmoDB:PmUG01_10026600"/>
<dbReference type="PANTHER" id="PTHR13063:SF10">
    <property type="entry name" value="NITRIC OXIDE SYNTHASE-INTERACTING PROTEIN"/>
    <property type="match status" value="1"/>
</dbReference>
<dbReference type="OrthoDB" id="116827at2759"/>
<evidence type="ECO:0000256" key="3">
    <source>
        <dbReference type="ARBA" id="ARBA00023242"/>
    </source>
</evidence>
<evidence type="ECO:0000256" key="1">
    <source>
        <dbReference type="ARBA" id="ARBA00004123"/>
    </source>
</evidence>
<accession>A0A1D3RIC0</accession>
<proteinExistence type="inferred from homology"/>
<comment type="similarity">
    <text evidence="2 4">Belongs to the NOSIP family.</text>
</comment>
<protein>
    <recommendedName>
        <fullName evidence="5">Nitric oxide synthase-interacting protein zinc-finger domain-containing protein</fullName>
    </recommendedName>
</protein>
<evidence type="ECO:0000256" key="2">
    <source>
        <dbReference type="ARBA" id="ARBA00008126"/>
    </source>
</evidence>
<dbReference type="RefSeq" id="XP_028862041.1">
    <property type="nucleotide sequence ID" value="XM_029005453.1"/>
</dbReference>
<sequence length="271" mass="31392">MPRHSKNNTANPIFTYHERKKVSDVGTLRERLGKDSMRKFEQCWLCLRNAESPVSTPYGHIFCKMCIINNFLTQKKLYAKRKKEYDDYIKSMQRKKKEEASYKIEKEKRKFIEDLENIKSNENAKTEEKNSLLDISNNFWIDSNSKVKKDIIEKKLKPPSKKLTCPISGRPVNMDELISVNPESLNESGSTNGSSWVCSFSKKNIDHHRAVLIKKTGQIILKSIFEKFIYKKKNPLDIVIGENDFVDLQPGGTAFCSHSNVEKSLHRESLL</sequence>
<dbReference type="InterPro" id="IPR016818">
    <property type="entry name" value="NOSIP"/>
</dbReference>
<keyword evidence="7" id="KW-1185">Reference proteome</keyword>
<dbReference type="GeneID" id="39869266"/>
<organism evidence="6 7">
    <name type="scientific">Plasmodium malariae</name>
    <dbReference type="NCBI Taxonomy" id="5858"/>
    <lineage>
        <taxon>Eukaryota</taxon>
        <taxon>Sar</taxon>
        <taxon>Alveolata</taxon>
        <taxon>Apicomplexa</taxon>
        <taxon>Aconoidasida</taxon>
        <taxon>Haemosporida</taxon>
        <taxon>Plasmodiidae</taxon>
        <taxon>Plasmodium</taxon>
        <taxon>Plasmodium (Plasmodium)</taxon>
    </lineage>
</organism>
<evidence type="ECO:0000256" key="4">
    <source>
        <dbReference type="PIRNR" id="PIRNR023577"/>
    </source>
</evidence>
<dbReference type="GO" id="GO:0061630">
    <property type="term" value="F:ubiquitin protein ligase activity"/>
    <property type="evidence" value="ECO:0007669"/>
    <property type="project" value="InterPro"/>
</dbReference>
<dbReference type="InterPro" id="IPR031790">
    <property type="entry name" value="Znf-NOSIP"/>
</dbReference>
<evidence type="ECO:0000259" key="5">
    <source>
        <dbReference type="Pfam" id="PF15906"/>
    </source>
</evidence>
<dbReference type="InterPro" id="IPR013083">
    <property type="entry name" value="Znf_RING/FYVE/PHD"/>
</dbReference>
<dbReference type="Pfam" id="PF15906">
    <property type="entry name" value="zf-NOSIP"/>
    <property type="match status" value="1"/>
</dbReference>
<name>A0A1D3RIC0_PLAMA</name>
<dbReference type="KEGG" id="pmal:PMUG01_10026600"/>
<gene>
    <name evidence="6" type="primary">PmUG01_10026600</name>
    <name evidence="6" type="ORF">PMUG01_10026600</name>
</gene>